<gene>
    <name evidence="2" type="ORF">HZF24_10610</name>
</gene>
<feature type="transmembrane region" description="Helical" evidence="1">
    <location>
        <begin position="70"/>
        <end position="91"/>
    </location>
</feature>
<dbReference type="Pfam" id="PF04304">
    <property type="entry name" value="DUF454"/>
    <property type="match status" value="1"/>
</dbReference>
<dbReference type="AlphaFoldDB" id="A0A974BL04"/>
<keyword evidence="1" id="KW-0472">Membrane</keyword>
<dbReference type="PANTHER" id="PTHR35813">
    <property type="entry name" value="INNER MEMBRANE PROTEIN YBAN"/>
    <property type="match status" value="1"/>
</dbReference>
<dbReference type="PANTHER" id="PTHR35813:SF1">
    <property type="entry name" value="INNER MEMBRANE PROTEIN YBAN"/>
    <property type="match status" value="1"/>
</dbReference>
<proteinExistence type="predicted"/>
<name>A0A974BL04_SEDHY</name>
<dbReference type="InterPro" id="IPR007401">
    <property type="entry name" value="DUF454"/>
</dbReference>
<dbReference type="GO" id="GO:0005886">
    <property type="term" value="C:plasma membrane"/>
    <property type="evidence" value="ECO:0007669"/>
    <property type="project" value="TreeGrafter"/>
</dbReference>
<evidence type="ECO:0000313" key="3">
    <source>
        <dbReference type="Proteomes" id="UP000611629"/>
    </source>
</evidence>
<dbReference type="EMBL" id="JACBNQ010000011">
    <property type="protein sequence ID" value="NYB74585.1"/>
    <property type="molecule type" value="Genomic_DNA"/>
</dbReference>
<reference evidence="2" key="1">
    <citation type="submission" date="2020-07" db="EMBL/GenBank/DDBJ databases">
        <title>Genomic analysis of a strain of Sedimentibacter Hydroxybenzoicus DSM7310.</title>
        <authorList>
            <person name="Ma S."/>
        </authorList>
    </citation>
    <scope>NUCLEOTIDE SEQUENCE</scope>
    <source>
        <strain evidence="2">DSM 7310</strain>
    </source>
</reference>
<keyword evidence="1" id="KW-1133">Transmembrane helix</keyword>
<sequence length="125" mass="14054">MQIRVILLTIFGLMLLLLGFIGIFLPVLPTTPFVLAGIGCLSGTPKLRAQVLKIRVFREYFENYKSRQGLSRKTVISSLTYLWSMLIISMFIVGKLWLVILETVIGICVTLHILAISKPKGDYNP</sequence>
<evidence type="ECO:0000313" key="2">
    <source>
        <dbReference type="EMBL" id="NYB74585.1"/>
    </source>
</evidence>
<keyword evidence="3" id="KW-1185">Reference proteome</keyword>
<dbReference type="Proteomes" id="UP000611629">
    <property type="component" value="Unassembled WGS sequence"/>
</dbReference>
<comment type="caution">
    <text evidence="2">The sequence shown here is derived from an EMBL/GenBank/DDBJ whole genome shotgun (WGS) entry which is preliminary data.</text>
</comment>
<protein>
    <submittedName>
        <fullName evidence="2">YbaN family protein</fullName>
    </submittedName>
</protein>
<feature type="transmembrane region" description="Helical" evidence="1">
    <location>
        <begin position="5"/>
        <end position="25"/>
    </location>
</feature>
<accession>A0A974BL04</accession>
<keyword evidence="1" id="KW-0812">Transmembrane</keyword>
<dbReference type="RefSeq" id="WP_179238290.1">
    <property type="nucleotide sequence ID" value="NZ_JACBNQ010000011.1"/>
</dbReference>
<organism evidence="2 3">
    <name type="scientific">Sedimentibacter hydroxybenzoicus DSM 7310</name>
    <dbReference type="NCBI Taxonomy" id="1123245"/>
    <lineage>
        <taxon>Bacteria</taxon>
        <taxon>Bacillati</taxon>
        <taxon>Bacillota</taxon>
        <taxon>Tissierellia</taxon>
        <taxon>Sedimentibacter</taxon>
    </lineage>
</organism>
<evidence type="ECO:0000256" key="1">
    <source>
        <dbReference type="SAM" id="Phobius"/>
    </source>
</evidence>